<dbReference type="InterPro" id="IPR013424">
    <property type="entry name" value="Ice-binding_C"/>
</dbReference>
<evidence type="ECO:0000313" key="5">
    <source>
        <dbReference type="Proteomes" id="UP001217500"/>
    </source>
</evidence>
<dbReference type="EMBL" id="CP116805">
    <property type="protein sequence ID" value="WCL55205.1"/>
    <property type="molecule type" value="Genomic_DNA"/>
</dbReference>
<dbReference type="KEGG" id="gso:PH603_05455"/>
<dbReference type="Proteomes" id="UP001217500">
    <property type="component" value="Chromosome"/>
</dbReference>
<evidence type="ECO:0000313" key="4">
    <source>
        <dbReference type="EMBL" id="WCL55205.1"/>
    </source>
</evidence>
<evidence type="ECO:0000256" key="1">
    <source>
        <dbReference type="SAM" id="Phobius"/>
    </source>
</evidence>
<dbReference type="RefSeq" id="WP_289504981.1">
    <property type="nucleotide sequence ID" value="NZ_CP116805.1"/>
</dbReference>
<accession>A0AAE9XV05</accession>
<dbReference type="Pfam" id="PF07589">
    <property type="entry name" value="PEP-CTERM"/>
    <property type="match status" value="1"/>
</dbReference>
<feature type="domain" description="Ice-binding protein C-terminal" evidence="3">
    <location>
        <begin position="184"/>
        <end position="207"/>
    </location>
</feature>
<keyword evidence="1" id="KW-0812">Transmembrane</keyword>
<keyword evidence="2" id="KW-0732">Signal</keyword>
<evidence type="ECO:0000259" key="3">
    <source>
        <dbReference type="Pfam" id="PF07589"/>
    </source>
</evidence>
<evidence type="ECO:0000256" key="2">
    <source>
        <dbReference type="SAM" id="SignalP"/>
    </source>
</evidence>
<protein>
    <submittedName>
        <fullName evidence="4">PEP-CTERM sorting domain-containing protein</fullName>
    </submittedName>
</protein>
<dbReference type="NCBIfam" id="TIGR02595">
    <property type="entry name" value="PEP_CTERM"/>
    <property type="match status" value="1"/>
</dbReference>
<keyword evidence="1" id="KW-0472">Membrane</keyword>
<organism evidence="4 5">
    <name type="scientific">Gimibacter soli</name>
    <dbReference type="NCBI Taxonomy" id="3024400"/>
    <lineage>
        <taxon>Bacteria</taxon>
        <taxon>Pseudomonadati</taxon>
        <taxon>Pseudomonadota</taxon>
        <taxon>Alphaproteobacteria</taxon>
        <taxon>Kordiimonadales</taxon>
        <taxon>Temperatibacteraceae</taxon>
        <taxon>Gimibacter</taxon>
    </lineage>
</organism>
<feature type="transmembrane region" description="Helical" evidence="1">
    <location>
        <begin position="187"/>
        <end position="204"/>
    </location>
</feature>
<keyword evidence="5" id="KW-1185">Reference proteome</keyword>
<feature type="chain" id="PRO_5042063883" evidence="2">
    <location>
        <begin position="21"/>
        <end position="213"/>
    </location>
</feature>
<keyword evidence="1" id="KW-1133">Transmembrane helix</keyword>
<name>A0AAE9XV05_9PROT</name>
<reference evidence="4" key="1">
    <citation type="submission" date="2023-01" db="EMBL/GenBank/DDBJ databases">
        <title>The genome sequence of Kordiimonadaceae bacterium 6D33.</title>
        <authorList>
            <person name="Liu Y."/>
        </authorList>
    </citation>
    <scope>NUCLEOTIDE SEQUENCE</scope>
    <source>
        <strain evidence="4">6D33</strain>
    </source>
</reference>
<proteinExistence type="predicted"/>
<gene>
    <name evidence="4" type="ORF">PH603_05455</name>
</gene>
<sequence length="213" mass="22980">MKTLLRGLLAAAALSFSANAASTYEFTPPNDPEGSVTAEESNGFFGYGRGVFFEMADDFDLSSIGLFSDFTKVNVLWDIMEVTTFNRALGGTILQSGSGIVSTDGLGWVDFNVAPLTLEAGHAYHVNFKFYTTAHQVFTYYEGNLPSYDDGIFHNINGTMGYMPEVPSMPAIRLTGEGGVMPGIPEPAAWLLFILGFGMAGIVARRRTAMLAI</sequence>
<feature type="signal peptide" evidence="2">
    <location>
        <begin position="1"/>
        <end position="20"/>
    </location>
</feature>
<dbReference type="AlphaFoldDB" id="A0AAE9XV05"/>